<evidence type="ECO:0000313" key="8">
    <source>
        <dbReference type="EMBL" id="GIF78617.1"/>
    </source>
</evidence>
<dbReference type="InterPro" id="IPR011990">
    <property type="entry name" value="TPR-like_helical_dom_sf"/>
</dbReference>
<dbReference type="SUPFAM" id="SSF48452">
    <property type="entry name" value="TPR-like"/>
    <property type="match status" value="2"/>
</dbReference>
<dbReference type="Pfam" id="PF00486">
    <property type="entry name" value="Trans_reg_C"/>
    <property type="match status" value="1"/>
</dbReference>
<feature type="repeat" description="TPR" evidence="5">
    <location>
        <begin position="757"/>
        <end position="790"/>
    </location>
</feature>
<dbReference type="SMART" id="SM01043">
    <property type="entry name" value="BTAD"/>
    <property type="match status" value="1"/>
</dbReference>
<evidence type="ECO:0000259" key="7">
    <source>
        <dbReference type="PROSITE" id="PS51755"/>
    </source>
</evidence>
<dbReference type="Pfam" id="PF13374">
    <property type="entry name" value="TPR_10"/>
    <property type="match status" value="1"/>
</dbReference>
<keyword evidence="4" id="KW-0804">Transcription</keyword>
<dbReference type="InterPro" id="IPR001867">
    <property type="entry name" value="OmpR/PhoB-type_DNA-bd"/>
</dbReference>
<dbReference type="InterPro" id="IPR027417">
    <property type="entry name" value="P-loop_NTPase"/>
</dbReference>
<dbReference type="PANTHER" id="PTHR35807">
    <property type="entry name" value="TRANSCRIPTIONAL REGULATOR REDD-RELATED"/>
    <property type="match status" value="1"/>
</dbReference>
<dbReference type="Gene3D" id="1.10.10.10">
    <property type="entry name" value="Winged helix-like DNA-binding domain superfamily/Winged helix DNA-binding domain"/>
    <property type="match status" value="1"/>
</dbReference>
<dbReference type="SUPFAM" id="SSF46894">
    <property type="entry name" value="C-terminal effector domain of the bipartite response regulators"/>
    <property type="match status" value="1"/>
</dbReference>
<dbReference type="PROSITE" id="PS50005">
    <property type="entry name" value="TPR"/>
    <property type="match status" value="1"/>
</dbReference>
<keyword evidence="5" id="KW-0802">TPR repeat</keyword>
<dbReference type="Gene3D" id="3.40.50.300">
    <property type="entry name" value="P-loop containing nucleotide triphosphate hydrolases"/>
    <property type="match status" value="1"/>
</dbReference>
<dbReference type="InterPro" id="IPR019734">
    <property type="entry name" value="TPR_rpt"/>
</dbReference>
<reference evidence="8 9" key="1">
    <citation type="submission" date="2021-01" db="EMBL/GenBank/DDBJ databases">
        <title>Whole genome shotgun sequence of Asanoa siamensis NBRC 107932.</title>
        <authorList>
            <person name="Komaki H."/>
            <person name="Tamura T."/>
        </authorList>
    </citation>
    <scope>NUCLEOTIDE SEQUENCE [LARGE SCALE GENOMIC DNA]</scope>
    <source>
        <strain evidence="8 9">NBRC 107932</strain>
    </source>
</reference>
<dbReference type="PROSITE" id="PS51755">
    <property type="entry name" value="OMPR_PHOB"/>
    <property type="match status" value="1"/>
</dbReference>
<evidence type="ECO:0000256" key="6">
    <source>
        <dbReference type="PROSITE-ProRule" id="PRU01091"/>
    </source>
</evidence>
<dbReference type="EMBL" id="BONE01000176">
    <property type="protein sequence ID" value="GIF78617.1"/>
    <property type="molecule type" value="Genomic_DNA"/>
</dbReference>
<proteinExistence type="inferred from homology"/>
<keyword evidence="9" id="KW-1185">Reference proteome</keyword>
<feature type="domain" description="OmpR/PhoB-type" evidence="7">
    <location>
        <begin position="6"/>
        <end position="103"/>
    </location>
</feature>
<organism evidence="8 9">
    <name type="scientific">Asanoa siamensis</name>
    <dbReference type="NCBI Taxonomy" id="926357"/>
    <lineage>
        <taxon>Bacteria</taxon>
        <taxon>Bacillati</taxon>
        <taxon>Actinomycetota</taxon>
        <taxon>Actinomycetes</taxon>
        <taxon>Micromonosporales</taxon>
        <taxon>Micromonosporaceae</taxon>
        <taxon>Asanoa</taxon>
    </lineage>
</organism>
<accession>A0ABQ4D514</accession>
<feature type="DNA-binding region" description="OmpR/PhoB-type" evidence="6">
    <location>
        <begin position="6"/>
        <end position="103"/>
    </location>
</feature>
<evidence type="ECO:0000256" key="2">
    <source>
        <dbReference type="ARBA" id="ARBA00023015"/>
    </source>
</evidence>
<evidence type="ECO:0000256" key="4">
    <source>
        <dbReference type="ARBA" id="ARBA00023163"/>
    </source>
</evidence>
<protein>
    <submittedName>
        <fullName evidence="8">SARP family transcriptional regulator</fullName>
    </submittedName>
</protein>
<evidence type="ECO:0000256" key="3">
    <source>
        <dbReference type="ARBA" id="ARBA00023125"/>
    </source>
</evidence>
<name>A0ABQ4D514_9ACTN</name>
<keyword evidence="3 6" id="KW-0238">DNA-binding</keyword>
<dbReference type="PRINTS" id="PR00364">
    <property type="entry name" value="DISEASERSIST"/>
</dbReference>
<dbReference type="Gene3D" id="1.25.40.10">
    <property type="entry name" value="Tetratricopeptide repeat domain"/>
    <property type="match status" value="2"/>
</dbReference>
<comment type="caution">
    <text evidence="8">The sequence shown here is derived from an EMBL/GenBank/DDBJ whole genome shotgun (WGS) entry which is preliminary data.</text>
</comment>
<sequence>MLRQSDDDRCLGGGLQVQVLGSLQVRVNGFPTVVKARRLRELLAVLAMNNRHAVAPERLAARIWGEDLPSDGRRSVQVYVTRLRALLGTGAIDTEPDGYRLVAEHVDALRFTEMLDDASAMPEPGKERVAIGEALALWRGSPFEGLHAPWLEHVEGPRLVGRYLAAMERRIDLDLAAGLDSAVVDDLRQLIARHPLGERPWAQLMTALYRCGQRAEALAVYQRLYRLFADELGIAPSAAIRELHQRILVGKQMPAPTPTDSVPVPRQLPAPVGPLAGRSKSLGQLNSMVSEVDRAARTAVVTGGAGVGKTTLAVHWAHEVAPQFPDGQLYVDLRGFAPAGQAVPPENVVRGFLEALGIVPAYVPTGLSAQVGLFRSLLAGKRILILLDNAVDAEQVRPLLPGAPGSAAVVTSREEMPELVAEGAESVTLDVLSAAESSELLAMRLGGDLIAAEPEVAVRVATICAGLPLALAIVTARAKGPRHSTLTALADELGQFHTSLDALASPDAATDIRVVFSWSYGRLSTAAKQLFRLLSMLPDTGVKGAASLCGVPLAEARHSLAELRRAHLLEEHLPGRYSYHELLRAYAGELSREHDSAEDRQRARRRILDYHLSSAGHAAMLVEPLRDSIALAAPGPGVSTERFACRKDALAWFDVERSALLSAVELACDSGFDRHVWQLAWSLETYLQWQGRWQERVATLRTALAATRRIGDQAEQARVHRCLGLAYSKLEDYPRAHTHLRDALSLYVRTHDRLGQVHAHETLSTVLERQGDHRAALEHVQRALQLYPPNGSTSVLGRLLNSAGWCLAQLGELEEALASCERAVALAMEANDQNSQAATWDSLGFVRHQMREYGLALAAFQQALAIRRAIGHLEGAANTLARIGETLHDAGQHAAARASWNEALDILDDIGPTGAQALRQRLARERGPTRP</sequence>
<comment type="similarity">
    <text evidence="1">Belongs to the AfsR/DnrI/RedD regulatory family.</text>
</comment>
<dbReference type="InterPro" id="IPR005158">
    <property type="entry name" value="BTAD"/>
</dbReference>
<gene>
    <name evidence="8" type="ORF">Asi02nite_81350</name>
</gene>
<dbReference type="SMART" id="SM00028">
    <property type="entry name" value="TPR"/>
    <property type="match status" value="6"/>
</dbReference>
<dbReference type="CDD" id="cd15831">
    <property type="entry name" value="BTAD"/>
    <property type="match status" value="1"/>
</dbReference>
<dbReference type="Pfam" id="PF13424">
    <property type="entry name" value="TPR_12"/>
    <property type="match status" value="1"/>
</dbReference>
<keyword evidence="2" id="KW-0805">Transcription regulation</keyword>
<evidence type="ECO:0000313" key="9">
    <source>
        <dbReference type="Proteomes" id="UP000604117"/>
    </source>
</evidence>
<dbReference type="Pfam" id="PF13181">
    <property type="entry name" value="TPR_8"/>
    <property type="match status" value="1"/>
</dbReference>
<dbReference type="InterPro" id="IPR016032">
    <property type="entry name" value="Sig_transdc_resp-reg_C-effctor"/>
</dbReference>
<dbReference type="InterPro" id="IPR036388">
    <property type="entry name" value="WH-like_DNA-bd_sf"/>
</dbReference>
<dbReference type="PANTHER" id="PTHR35807:SF1">
    <property type="entry name" value="TRANSCRIPTIONAL REGULATOR REDD"/>
    <property type="match status" value="1"/>
</dbReference>
<dbReference type="InterPro" id="IPR051677">
    <property type="entry name" value="AfsR-DnrI-RedD_regulator"/>
</dbReference>
<dbReference type="Pfam" id="PF03704">
    <property type="entry name" value="BTAD"/>
    <property type="match status" value="1"/>
</dbReference>
<dbReference type="SMART" id="SM00862">
    <property type="entry name" value="Trans_reg_C"/>
    <property type="match status" value="1"/>
</dbReference>
<evidence type="ECO:0000256" key="5">
    <source>
        <dbReference type="PROSITE-ProRule" id="PRU00339"/>
    </source>
</evidence>
<evidence type="ECO:0000256" key="1">
    <source>
        <dbReference type="ARBA" id="ARBA00005820"/>
    </source>
</evidence>
<dbReference type="Proteomes" id="UP000604117">
    <property type="component" value="Unassembled WGS sequence"/>
</dbReference>
<dbReference type="SUPFAM" id="SSF52540">
    <property type="entry name" value="P-loop containing nucleoside triphosphate hydrolases"/>
    <property type="match status" value="1"/>
</dbReference>